<name>A0A1Q2D023_9ACTN</name>
<dbReference type="STRING" id="399497.BW733_13645"/>
<dbReference type="AlphaFoldDB" id="A0A1Q2D023"/>
<dbReference type="RefSeq" id="WP_077351281.1">
    <property type="nucleotide sequence ID" value="NZ_CP019607.1"/>
</dbReference>
<keyword evidence="2" id="KW-1185">Reference proteome</keyword>
<organism evidence="1 2">
    <name type="scientific">Tessaracoccus flavescens</name>
    <dbReference type="NCBI Taxonomy" id="399497"/>
    <lineage>
        <taxon>Bacteria</taxon>
        <taxon>Bacillati</taxon>
        <taxon>Actinomycetota</taxon>
        <taxon>Actinomycetes</taxon>
        <taxon>Propionibacteriales</taxon>
        <taxon>Propionibacteriaceae</taxon>
        <taxon>Tessaracoccus</taxon>
    </lineage>
</organism>
<dbReference type="Proteomes" id="UP000188235">
    <property type="component" value="Chromosome"/>
</dbReference>
<sequence>MTQTPAGESLPQVFDRIVASMGGVQNLVDRTEHTPEPPRGIVVEHVSGGITVTVDDGRVQSISIDPALGDARGADMITDLRDAVNGALSEFERANLAQLEKVNSDFGQVMRQLGGLQADIHAAYRNDIERLRP</sequence>
<dbReference type="OrthoDB" id="9835398at2"/>
<dbReference type="KEGG" id="tfa:BW733_13645"/>
<proteinExistence type="predicted"/>
<dbReference type="EMBL" id="CP019607">
    <property type="protein sequence ID" value="AQP51713.1"/>
    <property type="molecule type" value="Genomic_DNA"/>
</dbReference>
<evidence type="ECO:0000313" key="1">
    <source>
        <dbReference type="EMBL" id="AQP51713.1"/>
    </source>
</evidence>
<accession>A0A1Q2D023</accession>
<evidence type="ECO:0000313" key="2">
    <source>
        <dbReference type="Proteomes" id="UP000188235"/>
    </source>
</evidence>
<reference evidence="1 2" key="1">
    <citation type="journal article" date="2008" name="Int. J. Syst. Evol. Microbiol.">
        <title>Tessaracoccus flavescens sp. nov., isolated from marine sediment.</title>
        <authorList>
            <person name="Lee D.W."/>
            <person name="Lee S.D."/>
        </authorList>
    </citation>
    <scope>NUCLEOTIDE SEQUENCE [LARGE SCALE GENOMIC DNA]</scope>
    <source>
        <strain evidence="1 2">SST-39T</strain>
    </source>
</reference>
<protein>
    <submittedName>
        <fullName evidence="1">Uncharacterized protein</fullName>
    </submittedName>
</protein>
<gene>
    <name evidence="1" type="ORF">BW733_13645</name>
</gene>